<dbReference type="Pfam" id="PF14020">
    <property type="entry name" value="DUF4236"/>
    <property type="match status" value="1"/>
</dbReference>
<keyword evidence="4" id="KW-1185">Reference proteome</keyword>
<sequence>MGFRLSKSIKVVPGVRLNVSSRGLGYSVGGKGMRVTRHANGRVSRTLSIPGTGLSHQSTLRPGSSRPHSRNQNPPAAPPTPRSPAPGMFAPSWEKDLFAILTSTIPGDFPNISRKHARSSPHVRVIAATLEGLLHFEFGDGDEAAQERARTLLGWAAVQSITDPIRHFTTTYLFDRTWPVEIVPGVTAELHLHDDVVLLAAAELHQRAGDLDIAIWTVERARPTAHAALSLGELYSCADRHQEVIDLTNGVGNDDDATALLLALRGRAFAHQGFHDAARESFAQALRVRSRAAAVRHRALLERVQVDLVQRRKAAARKGLEKILAEDPTYPGLREALAALG</sequence>
<feature type="region of interest" description="Disordered" evidence="1">
    <location>
        <begin position="35"/>
        <end position="88"/>
    </location>
</feature>
<dbReference type="Proteomes" id="UP000036513">
    <property type="component" value="Unassembled WGS sequence"/>
</dbReference>
<dbReference type="STRING" id="37916.MCHLDSM_03209"/>
<dbReference type="AlphaFoldDB" id="A0A0J6YT66"/>
<evidence type="ECO:0000256" key="1">
    <source>
        <dbReference type="SAM" id="MobiDB-lite"/>
    </source>
</evidence>
<protein>
    <recommendedName>
        <fullName evidence="2">DUF4236 domain-containing protein</fullName>
    </recommendedName>
</protein>
<reference evidence="3 4" key="1">
    <citation type="journal article" date="2015" name="Genome Biol. Evol.">
        <title>Characterization of Three Mycobacterium spp. with Potential Use in Bioremediation by Genome Sequencing and Comparative Genomics.</title>
        <authorList>
            <person name="Das S."/>
            <person name="Pettersson B.M."/>
            <person name="Behra P.R."/>
            <person name="Ramesh M."/>
            <person name="Dasgupta S."/>
            <person name="Bhattacharya A."/>
            <person name="Kirsebom L.A."/>
        </authorList>
    </citation>
    <scope>NUCLEOTIDE SEQUENCE [LARGE SCALE GENOMIC DNA]</scope>
    <source>
        <strain evidence="3 4">DSM 43826</strain>
    </source>
</reference>
<dbReference type="Gene3D" id="1.25.40.10">
    <property type="entry name" value="Tetratricopeptide repeat domain"/>
    <property type="match status" value="1"/>
</dbReference>
<evidence type="ECO:0000313" key="3">
    <source>
        <dbReference type="EMBL" id="KMO75711.1"/>
    </source>
</evidence>
<feature type="compositionally biased region" description="Pro residues" evidence="1">
    <location>
        <begin position="75"/>
        <end position="84"/>
    </location>
</feature>
<evidence type="ECO:0000259" key="2">
    <source>
        <dbReference type="Pfam" id="PF14020"/>
    </source>
</evidence>
<dbReference type="PATRIC" id="fig|37916.4.peg.3133"/>
<feature type="domain" description="DUF4236" evidence="2">
    <location>
        <begin position="3"/>
        <end position="55"/>
    </location>
</feature>
<proteinExistence type="predicted"/>
<accession>A0A0J6YT66</accession>
<dbReference type="EMBL" id="JYNL01000027">
    <property type="protein sequence ID" value="KMO75711.1"/>
    <property type="molecule type" value="Genomic_DNA"/>
</dbReference>
<name>A0A0J6YT66_9MYCO</name>
<evidence type="ECO:0000313" key="4">
    <source>
        <dbReference type="Proteomes" id="UP000036513"/>
    </source>
</evidence>
<comment type="caution">
    <text evidence="3">The sequence shown here is derived from an EMBL/GenBank/DDBJ whole genome shotgun (WGS) entry which is preliminary data.</text>
</comment>
<organism evidence="3 4">
    <name type="scientific">Mycolicibacterium chlorophenolicum</name>
    <dbReference type="NCBI Taxonomy" id="37916"/>
    <lineage>
        <taxon>Bacteria</taxon>
        <taxon>Bacillati</taxon>
        <taxon>Actinomycetota</taxon>
        <taxon>Actinomycetes</taxon>
        <taxon>Mycobacteriales</taxon>
        <taxon>Mycobacteriaceae</taxon>
        <taxon>Mycolicibacterium</taxon>
    </lineage>
</organism>
<dbReference type="SMR" id="A0A0J6YT66"/>
<dbReference type="SUPFAM" id="SSF48452">
    <property type="entry name" value="TPR-like"/>
    <property type="match status" value="1"/>
</dbReference>
<dbReference type="InterPro" id="IPR011990">
    <property type="entry name" value="TPR-like_helical_dom_sf"/>
</dbReference>
<feature type="compositionally biased region" description="Polar residues" evidence="1">
    <location>
        <begin position="43"/>
        <end position="62"/>
    </location>
</feature>
<gene>
    <name evidence="3" type="ORF">MCHLDSM_03209</name>
</gene>
<dbReference type="InterPro" id="IPR025330">
    <property type="entry name" value="DUF4236"/>
</dbReference>